<name>A0A0M0KJ14_ALKHA</name>
<dbReference type="GeneID" id="87598343"/>
<dbReference type="EMBL" id="LILD01000001">
    <property type="protein sequence ID" value="KOO38398.1"/>
    <property type="molecule type" value="Genomic_DNA"/>
</dbReference>
<proteinExistence type="predicted"/>
<accession>A0A0M0KJ14</accession>
<evidence type="ECO:0000313" key="1">
    <source>
        <dbReference type="EMBL" id="KOO38398.1"/>
    </source>
</evidence>
<comment type="caution">
    <text evidence="1">The sequence shown here is derived from an EMBL/GenBank/DDBJ whole genome shotgun (WGS) entry which is preliminary data.</text>
</comment>
<accession>A0A4Y7WK52</accession>
<sequence length="127" mass="14163">MKKLHNQNGFALPLMLCLLMLLAAASLYWCESLLMEKRIVQQQEYVMQLDSLIQVGMKTLLTEENGGLENAVLRFGQDVVAYQVRSSTDTTATIQITAELGSGQRKSVVVSIDLAKGTLRDYREVNP</sequence>
<protein>
    <recommendedName>
        <fullName evidence="2">ComG operon protein 7</fullName>
    </recommendedName>
</protein>
<dbReference type="Pfam" id="PF14173">
    <property type="entry name" value="ComGG"/>
    <property type="match status" value="1"/>
</dbReference>
<evidence type="ECO:0008006" key="2">
    <source>
        <dbReference type="Google" id="ProtNLM"/>
    </source>
</evidence>
<dbReference type="AlphaFoldDB" id="A0A0M0KJ14"/>
<dbReference type="InterPro" id="IPR020372">
    <property type="entry name" value="Competence_ComGG"/>
</dbReference>
<dbReference type="PATRIC" id="fig|136160.3.peg.1414"/>
<organism evidence="1">
    <name type="scientific">Halalkalibacterium halodurans</name>
    <name type="common">Bacillus halodurans</name>
    <dbReference type="NCBI Taxonomy" id="86665"/>
    <lineage>
        <taxon>Bacteria</taxon>
        <taxon>Bacillati</taxon>
        <taxon>Bacillota</taxon>
        <taxon>Bacilli</taxon>
        <taxon>Bacillales</taxon>
        <taxon>Bacillaceae</taxon>
        <taxon>Halalkalibacterium (ex Joshi et al. 2022)</taxon>
    </lineage>
</organism>
<reference evidence="1" key="1">
    <citation type="submission" date="2015-08" db="EMBL/GenBank/DDBJ databases">
        <title>Complete DNA Sequence of Pseudomonas syringae pv. actinidiae, the Causal Agent of Kiwifruit Canker Disease.</title>
        <authorList>
            <person name="Rikkerink E.H.A."/>
            <person name="Fineran P.C."/>
        </authorList>
    </citation>
    <scope>NUCLEOTIDE SEQUENCE</scope>
    <source>
        <strain evidence="1">DSM 13666</strain>
    </source>
</reference>
<dbReference type="RefSeq" id="WP_010898971.1">
    <property type="nucleotide sequence ID" value="NZ_CP040441.1"/>
</dbReference>
<gene>
    <name evidence="1" type="ORF">AMD02_05640</name>
</gene>